<dbReference type="InterPro" id="IPR011329">
    <property type="entry name" value="Killer_tox_Kp4/SMK"/>
</dbReference>
<keyword evidence="3" id="KW-1185">Reference proteome</keyword>
<dbReference type="Pfam" id="PF09044">
    <property type="entry name" value="Kp4"/>
    <property type="match status" value="1"/>
</dbReference>
<accession>A0AAE0K3R1</accession>
<feature type="domain" description="Killer toxin Kp4" evidence="1">
    <location>
        <begin position="56"/>
        <end position="164"/>
    </location>
</feature>
<dbReference type="EMBL" id="JAULSN010000006">
    <property type="protein sequence ID" value="KAK3368975.1"/>
    <property type="molecule type" value="Genomic_DNA"/>
</dbReference>
<comment type="caution">
    <text evidence="2">The sequence shown here is derived from an EMBL/GenBank/DDBJ whole genome shotgun (WGS) entry which is preliminary data.</text>
</comment>
<dbReference type="GO" id="GO:0005576">
    <property type="term" value="C:extracellular region"/>
    <property type="evidence" value="ECO:0007669"/>
    <property type="project" value="InterPro"/>
</dbReference>
<evidence type="ECO:0000259" key="1">
    <source>
        <dbReference type="Pfam" id="PF09044"/>
    </source>
</evidence>
<dbReference type="Proteomes" id="UP001287356">
    <property type="component" value="Unassembled WGS sequence"/>
</dbReference>
<protein>
    <submittedName>
        <fullName evidence="2">Kp4-domain-containing protein</fullName>
    </submittedName>
</protein>
<sequence length="178" mass="18565">MSPKASSPPITSPAIIRSKALLARVPEAPHRRHDRPHEIILPSRQPSMQRNHDEAALASITGVNGLGINCQGSSRCISAGPAASLAGVLQGLNDNTQFPPGVQLACVTGSLCAFTQNLPAGVWLTGAEIKNLAQQIVNHGCKKCGSAPSAQNEVSRGELTFNFVNGVWANGDTLCPGI</sequence>
<proteinExistence type="predicted"/>
<dbReference type="AlphaFoldDB" id="A0AAE0K3R1"/>
<name>A0AAE0K3R1_9PEZI</name>
<evidence type="ECO:0000313" key="3">
    <source>
        <dbReference type="Proteomes" id="UP001287356"/>
    </source>
</evidence>
<reference evidence="2" key="2">
    <citation type="submission" date="2023-06" db="EMBL/GenBank/DDBJ databases">
        <authorList>
            <consortium name="Lawrence Berkeley National Laboratory"/>
            <person name="Haridas S."/>
            <person name="Hensen N."/>
            <person name="Bonometti L."/>
            <person name="Westerberg I."/>
            <person name="Brannstrom I.O."/>
            <person name="Guillou S."/>
            <person name="Cros-Aarteil S."/>
            <person name="Calhoun S."/>
            <person name="Kuo A."/>
            <person name="Mondo S."/>
            <person name="Pangilinan J."/>
            <person name="Riley R."/>
            <person name="Labutti K."/>
            <person name="Andreopoulos B."/>
            <person name="Lipzen A."/>
            <person name="Chen C."/>
            <person name="Yanf M."/>
            <person name="Daum C."/>
            <person name="Ng V."/>
            <person name="Clum A."/>
            <person name="Steindorff A."/>
            <person name="Ohm R."/>
            <person name="Martin F."/>
            <person name="Silar P."/>
            <person name="Natvig D."/>
            <person name="Lalanne C."/>
            <person name="Gautier V."/>
            <person name="Ament-Velasquez S.L."/>
            <person name="Kruys A."/>
            <person name="Hutchinson M.I."/>
            <person name="Powell A.J."/>
            <person name="Barry K."/>
            <person name="Miller A.N."/>
            <person name="Grigoriev I.V."/>
            <person name="Debuchy R."/>
            <person name="Gladieux P."/>
            <person name="Thoren M.H."/>
            <person name="Johannesson H."/>
        </authorList>
    </citation>
    <scope>NUCLEOTIDE SEQUENCE</scope>
    <source>
        <strain evidence="2">CBS 958.72</strain>
    </source>
</reference>
<organism evidence="2 3">
    <name type="scientific">Lasiosphaeria ovina</name>
    <dbReference type="NCBI Taxonomy" id="92902"/>
    <lineage>
        <taxon>Eukaryota</taxon>
        <taxon>Fungi</taxon>
        <taxon>Dikarya</taxon>
        <taxon>Ascomycota</taxon>
        <taxon>Pezizomycotina</taxon>
        <taxon>Sordariomycetes</taxon>
        <taxon>Sordariomycetidae</taxon>
        <taxon>Sordariales</taxon>
        <taxon>Lasiosphaeriaceae</taxon>
        <taxon>Lasiosphaeria</taxon>
    </lineage>
</organism>
<dbReference type="SUPFAM" id="SSF55221">
    <property type="entry name" value="Yeast killer toxins"/>
    <property type="match status" value="1"/>
</dbReference>
<reference evidence="2" key="1">
    <citation type="journal article" date="2023" name="Mol. Phylogenet. Evol.">
        <title>Genome-scale phylogeny and comparative genomics of the fungal order Sordariales.</title>
        <authorList>
            <person name="Hensen N."/>
            <person name="Bonometti L."/>
            <person name="Westerberg I."/>
            <person name="Brannstrom I.O."/>
            <person name="Guillou S."/>
            <person name="Cros-Aarteil S."/>
            <person name="Calhoun S."/>
            <person name="Haridas S."/>
            <person name="Kuo A."/>
            <person name="Mondo S."/>
            <person name="Pangilinan J."/>
            <person name="Riley R."/>
            <person name="LaButti K."/>
            <person name="Andreopoulos B."/>
            <person name="Lipzen A."/>
            <person name="Chen C."/>
            <person name="Yan M."/>
            <person name="Daum C."/>
            <person name="Ng V."/>
            <person name="Clum A."/>
            <person name="Steindorff A."/>
            <person name="Ohm R.A."/>
            <person name="Martin F."/>
            <person name="Silar P."/>
            <person name="Natvig D.O."/>
            <person name="Lalanne C."/>
            <person name="Gautier V."/>
            <person name="Ament-Velasquez S.L."/>
            <person name="Kruys A."/>
            <person name="Hutchinson M.I."/>
            <person name="Powell A.J."/>
            <person name="Barry K."/>
            <person name="Miller A.N."/>
            <person name="Grigoriev I.V."/>
            <person name="Debuchy R."/>
            <person name="Gladieux P."/>
            <person name="Hiltunen Thoren M."/>
            <person name="Johannesson H."/>
        </authorList>
    </citation>
    <scope>NUCLEOTIDE SEQUENCE</scope>
    <source>
        <strain evidence="2">CBS 958.72</strain>
    </source>
</reference>
<evidence type="ECO:0000313" key="2">
    <source>
        <dbReference type="EMBL" id="KAK3368975.1"/>
    </source>
</evidence>
<dbReference type="InterPro" id="IPR015131">
    <property type="entry name" value="Killer_tox_Kp4"/>
</dbReference>
<gene>
    <name evidence="2" type="ORF">B0T24DRAFT_595771</name>
</gene>
<dbReference type="Gene3D" id="3.30.430.10">
    <property type="entry name" value="Killer Toxin P4, subunit A"/>
    <property type="match status" value="1"/>
</dbReference>